<protein>
    <submittedName>
        <fullName evidence="1">Uncharacterized protein</fullName>
    </submittedName>
</protein>
<reference evidence="1" key="2">
    <citation type="submission" date="2020-11" db="EMBL/GenBank/DDBJ databases">
        <authorList>
            <person name="McCartney M.A."/>
            <person name="Auch B."/>
            <person name="Kono T."/>
            <person name="Mallez S."/>
            <person name="Becker A."/>
            <person name="Gohl D.M."/>
            <person name="Silverstein K.A.T."/>
            <person name="Koren S."/>
            <person name="Bechman K.B."/>
            <person name="Herman A."/>
            <person name="Abrahante J.E."/>
            <person name="Garbe J."/>
        </authorList>
    </citation>
    <scope>NUCLEOTIDE SEQUENCE</scope>
    <source>
        <strain evidence="1">Duluth1</strain>
        <tissue evidence="1">Whole animal</tissue>
    </source>
</reference>
<organism evidence="1 2">
    <name type="scientific">Dreissena polymorpha</name>
    <name type="common">Zebra mussel</name>
    <name type="synonym">Mytilus polymorpha</name>
    <dbReference type="NCBI Taxonomy" id="45954"/>
    <lineage>
        <taxon>Eukaryota</taxon>
        <taxon>Metazoa</taxon>
        <taxon>Spiralia</taxon>
        <taxon>Lophotrochozoa</taxon>
        <taxon>Mollusca</taxon>
        <taxon>Bivalvia</taxon>
        <taxon>Autobranchia</taxon>
        <taxon>Heteroconchia</taxon>
        <taxon>Euheterodonta</taxon>
        <taxon>Imparidentia</taxon>
        <taxon>Neoheterodontei</taxon>
        <taxon>Myida</taxon>
        <taxon>Dreissenoidea</taxon>
        <taxon>Dreissenidae</taxon>
        <taxon>Dreissena</taxon>
    </lineage>
</organism>
<dbReference type="EMBL" id="JAIWYP010000006">
    <property type="protein sequence ID" value="KAH3812295.1"/>
    <property type="molecule type" value="Genomic_DNA"/>
</dbReference>
<gene>
    <name evidence="1" type="ORF">DPMN_140723</name>
</gene>
<comment type="caution">
    <text evidence="1">The sequence shown here is derived from an EMBL/GenBank/DDBJ whole genome shotgun (WGS) entry which is preliminary data.</text>
</comment>
<dbReference type="AlphaFoldDB" id="A0A9D4GC20"/>
<evidence type="ECO:0000313" key="1">
    <source>
        <dbReference type="EMBL" id="KAH3812295.1"/>
    </source>
</evidence>
<proteinExistence type="predicted"/>
<keyword evidence="2" id="KW-1185">Reference proteome</keyword>
<name>A0A9D4GC20_DREPO</name>
<reference evidence="1" key="1">
    <citation type="journal article" date="2019" name="bioRxiv">
        <title>The Genome of the Zebra Mussel, Dreissena polymorpha: A Resource for Invasive Species Research.</title>
        <authorList>
            <person name="McCartney M.A."/>
            <person name="Auch B."/>
            <person name="Kono T."/>
            <person name="Mallez S."/>
            <person name="Zhang Y."/>
            <person name="Obille A."/>
            <person name="Becker A."/>
            <person name="Abrahante J.E."/>
            <person name="Garbe J."/>
            <person name="Badalamenti J.P."/>
            <person name="Herman A."/>
            <person name="Mangelson H."/>
            <person name="Liachko I."/>
            <person name="Sullivan S."/>
            <person name="Sone E.D."/>
            <person name="Koren S."/>
            <person name="Silverstein K.A.T."/>
            <person name="Beckman K.B."/>
            <person name="Gohl D.M."/>
        </authorList>
    </citation>
    <scope>NUCLEOTIDE SEQUENCE</scope>
    <source>
        <strain evidence="1">Duluth1</strain>
        <tissue evidence="1">Whole animal</tissue>
    </source>
</reference>
<accession>A0A9D4GC20</accession>
<dbReference type="Proteomes" id="UP000828390">
    <property type="component" value="Unassembled WGS sequence"/>
</dbReference>
<evidence type="ECO:0000313" key="2">
    <source>
        <dbReference type="Proteomes" id="UP000828390"/>
    </source>
</evidence>
<sequence length="51" mass="5671">MEVWYNFLLTAFSKTARRALSFVCERTLGAGDANSHVTPITKPDWLTSPIG</sequence>